<evidence type="ECO:0000256" key="1">
    <source>
        <dbReference type="SAM" id="Phobius"/>
    </source>
</evidence>
<gene>
    <name evidence="2" type="ORF">UFOVP147_45</name>
</gene>
<proteinExistence type="predicted"/>
<reference evidence="2" key="1">
    <citation type="submission" date="2020-05" db="EMBL/GenBank/DDBJ databases">
        <authorList>
            <person name="Chiriac C."/>
            <person name="Salcher M."/>
            <person name="Ghai R."/>
            <person name="Kavagutti S V."/>
        </authorList>
    </citation>
    <scope>NUCLEOTIDE SEQUENCE</scope>
</reference>
<feature type="transmembrane region" description="Helical" evidence="1">
    <location>
        <begin position="40"/>
        <end position="57"/>
    </location>
</feature>
<sequence length="64" mass="7068">MTTIIQLLKSRTVLFALLLAALSVMQGYVFLLHIPPIQQMYVGLAISAVVTILRIVTTQPITDK</sequence>
<keyword evidence="1" id="KW-0812">Transmembrane</keyword>
<feature type="transmembrane region" description="Helical" evidence="1">
    <location>
        <begin position="12"/>
        <end position="34"/>
    </location>
</feature>
<dbReference type="EMBL" id="LR798196">
    <property type="protein sequence ID" value="CAB5145020.1"/>
    <property type="molecule type" value="Genomic_DNA"/>
</dbReference>
<protein>
    <submittedName>
        <fullName evidence="2">Uncharacterized protein</fullName>
    </submittedName>
</protein>
<name>A0A6J7W363_9CAUD</name>
<keyword evidence="1" id="KW-0472">Membrane</keyword>
<accession>A0A6J7W363</accession>
<evidence type="ECO:0000313" key="2">
    <source>
        <dbReference type="EMBL" id="CAB5145020.1"/>
    </source>
</evidence>
<organism evidence="2">
    <name type="scientific">uncultured Caudovirales phage</name>
    <dbReference type="NCBI Taxonomy" id="2100421"/>
    <lineage>
        <taxon>Viruses</taxon>
        <taxon>Duplodnaviria</taxon>
        <taxon>Heunggongvirae</taxon>
        <taxon>Uroviricota</taxon>
        <taxon>Caudoviricetes</taxon>
        <taxon>Peduoviridae</taxon>
        <taxon>Maltschvirus</taxon>
        <taxon>Maltschvirus maltsch</taxon>
    </lineage>
</organism>
<keyword evidence="1" id="KW-1133">Transmembrane helix</keyword>